<dbReference type="InterPro" id="IPR036388">
    <property type="entry name" value="WH-like_DNA-bd_sf"/>
</dbReference>
<proteinExistence type="inferred from homology"/>
<dbReference type="GO" id="GO:0006351">
    <property type="term" value="P:DNA-templated transcription"/>
    <property type="evidence" value="ECO:0007669"/>
    <property type="project" value="TreeGrafter"/>
</dbReference>
<dbReference type="InterPro" id="IPR058163">
    <property type="entry name" value="LysR-type_TF_proteobact-type"/>
</dbReference>
<dbReference type="InterPro" id="IPR036390">
    <property type="entry name" value="WH_DNA-bd_sf"/>
</dbReference>
<dbReference type="Pfam" id="PF03466">
    <property type="entry name" value="LysR_substrate"/>
    <property type="match status" value="1"/>
</dbReference>
<keyword evidence="4" id="KW-0804">Transcription</keyword>
<dbReference type="InterPro" id="IPR005119">
    <property type="entry name" value="LysR_subst-bd"/>
</dbReference>
<dbReference type="GO" id="GO:0043565">
    <property type="term" value="F:sequence-specific DNA binding"/>
    <property type="evidence" value="ECO:0007669"/>
    <property type="project" value="TreeGrafter"/>
</dbReference>
<organism evidence="6">
    <name type="scientific">Sym plasmid</name>
    <dbReference type="NCBI Taxonomy" id="28430"/>
    <lineage>
        <taxon>other sequences</taxon>
        <taxon>plasmids</taxon>
    </lineage>
</organism>
<dbReference type="InterPro" id="IPR000847">
    <property type="entry name" value="LysR_HTH_N"/>
</dbReference>
<dbReference type="Pfam" id="PF00126">
    <property type="entry name" value="HTH_1"/>
    <property type="match status" value="1"/>
</dbReference>
<accession>A0A515HHT8</accession>
<dbReference type="Gene3D" id="1.10.10.10">
    <property type="entry name" value="Winged helix-like DNA-binding domain superfamily/Winged helix DNA-binding domain"/>
    <property type="match status" value="1"/>
</dbReference>
<dbReference type="PROSITE" id="PS50931">
    <property type="entry name" value="HTH_LYSR"/>
    <property type="match status" value="1"/>
</dbReference>
<gene>
    <name evidence="6" type="primary">dmlR</name>
    <name evidence="6" type="ORF">pTK9_00032</name>
</gene>
<dbReference type="SUPFAM" id="SSF53850">
    <property type="entry name" value="Periplasmic binding protein-like II"/>
    <property type="match status" value="1"/>
</dbReference>
<feature type="domain" description="HTH lysR-type" evidence="5">
    <location>
        <begin position="1"/>
        <end position="59"/>
    </location>
</feature>
<reference evidence="6" key="1">
    <citation type="submission" date="2018-05" db="EMBL/GenBank/DDBJ databases">
        <title>Plant species dependent abundance and diversity of IncP-1 plasmids in the rhizosphere - sequence analysis provides new insights into the role as efficient and dynamic means for rapid bacterial adaptation.</title>
        <authorList>
            <person name="Nour E."/>
            <person name="Shintani M."/>
            <person name="Elsayed T."/>
            <person name="Blau K."/>
            <person name="Jechalke S."/>
            <person name="Sproeer C."/>
            <person name="Bunk B."/>
            <person name="Overmann J."/>
            <person name="Smalla K."/>
        </authorList>
    </citation>
    <scope>NUCLEOTIDE SEQUENCE</scope>
    <source>
        <plasmid evidence="6">pTK9</plasmid>
    </source>
</reference>
<protein>
    <submittedName>
        <fullName evidence="6">LysR family TR D-malate degradation protein R</fullName>
    </submittedName>
</protein>
<keyword evidence="2" id="KW-0805">Transcription regulation</keyword>
<dbReference type="EMBL" id="MH392233">
    <property type="protein sequence ID" value="QDL88997.1"/>
    <property type="molecule type" value="Genomic_DNA"/>
</dbReference>
<evidence type="ECO:0000256" key="1">
    <source>
        <dbReference type="ARBA" id="ARBA00009437"/>
    </source>
</evidence>
<evidence type="ECO:0000256" key="3">
    <source>
        <dbReference type="ARBA" id="ARBA00023125"/>
    </source>
</evidence>
<dbReference type="PANTHER" id="PTHR30537">
    <property type="entry name" value="HTH-TYPE TRANSCRIPTIONAL REGULATOR"/>
    <property type="match status" value="1"/>
</dbReference>
<dbReference type="GO" id="GO:0003700">
    <property type="term" value="F:DNA-binding transcription factor activity"/>
    <property type="evidence" value="ECO:0007669"/>
    <property type="project" value="InterPro"/>
</dbReference>
<sequence length="317" mass="34848">MQDLNDMLYFAEVAERGGFAAAGRALGIPKSRLSRRVAELEARLGVRLLQRTTRTLSLTEVGEAYLRHCQAMRDSAQAAQDTVDQVQTEPRGTVRVTCPVTLAQTVVAELMPQFLQRHPQVRLEMQVTNRVVNVVEEGVDVALRVRPTLEDSGSMVVKRLDEVRLLLVASPEQLRRQGTPTSLRDLALLDTLAMSAADGRASLRLIGPEGREETVHFTPRYVADDLLTLKFAALAGTGLCWMPDYMCMSELQEGRLVHLLPQWTQPRSVVHAVFASRRGLSPAVRSFLDFLGETVPGHSAAVCERGDTATAGAALPR</sequence>
<geneLocation type="plasmid" evidence="6">
    <name>pTK9</name>
</geneLocation>
<name>A0A515HHT8_9ZZZZ</name>
<dbReference type="CDD" id="cd08473">
    <property type="entry name" value="PBP2_CrgA_like_4"/>
    <property type="match status" value="1"/>
</dbReference>
<evidence type="ECO:0000256" key="2">
    <source>
        <dbReference type="ARBA" id="ARBA00023015"/>
    </source>
</evidence>
<dbReference type="AlphaFoldDB" id="A0A515HHT8"/>
<evidence type="ECO:0000313" key="6">
    <source>
        <dbReference type="EMBL" id="QDL88997.1"/>
    </source>
</evidence>
<dbReference type="FunFam" id="1.10.10.10:FF:000001">
    <property type="entry name" value="LysR family transcriptional regulator"/>
    <property type="match status" value="1"/>
</dbReference>
<keyword evidence="3" id="KW-0238">DNA-binding</keyword>
<evidence type="ECO:0000259" key="5">
    <source>
        <dbReference type="PROSITE" id="PS50931"/>
    </source>
</evidence>
<evidence type="ECO:0000256" key="4">
    <source>
        <dbReference type="ARBA" id="ARBA00023163"/>
    </source>
</evidence>
<dbReference type="Gene3D" id="3.40.190.290">
    <property type="match status" value="1"/>
</dbReference>
<comment type="similarity">
    <text evidence="1">Belongs to the LysR transcriptional regulatory family.</text>
</comment>
<dbReference type="SUPFAM" id="SSF46785">
    <property type="entry name" value="Winged helix' DNA-binding domain"/>
    <property type="match status" value="1"/>
</dbReference>
<dbReference type="PANTHER" id="PTHR30537:SF31">
    <property type="entry name" value="TRANSCRIPTIONAL REGULATOR, LYSR FAMILY"/>
    <property type="match status" value="1"/>
</dbReference>
<keyword evidence="6" id="KW-0614">Plasmid</keyword>